<dbReference type="PANTHER" id="PTHR33711:SF9">
    <property type="entry name" value="PROTOCATECHUATE 3,4-DIOXYGENASE ALPHA CHAIN"/>
    <property type="match status" value="1"/>
</dbReference>
<feature type="domain" description="Intradiol ring-cleavage dioxygenases" evidence="4">
    <location>
        <begin position="35"/>
        <end position="148"/>
    </location>
</feature>
<keyword evidence="6" id="KW-1185">Reference proteome</keyword>
<dbReference type="Proteomes" id="UP000198925">
    <property type="component" value="Unassembled WGS sequence"/>
</dbReference>
<sequence length="180" mass="19477">MTPPATASQTAGPYWHLIEFPEWADLLRPDGPNAAIAGERITLEGTITDGDGAPCADVMVEIWQADPEGSYEGAFHGYGRCATDKAGRFRFVTLRPGPVRAEGNAFQAPHIAISLFARGLLKQLITRLYFAGEPLNDQDPILAAMPSGRRGTVIAQRAADGAWHLDIRLQGDGETVFFEV</sequence>
<dbReference type="NCBIfam" id="TIGR02423">
    <property type="entry name" value="protocat_alph"/>
    <property type="match status" value="1"/>
</dbReference>
<protein>
    <submittedName>
        <fullName evidence="5">Protocatechuate 3,4-dioxygenase, alpha subunit</fullName>
    </submittedName>
</protein>
<evidence type="ECO:0000256" key="1">
    <source>
        <dbReference type="ARBA" id="ARBA00007825"/>
    </source>
</evidence>
<proteinExistence type="inferred from homology"/>
<dbReference type="Pfam" id="PF00775">
    <property type="entry name" value="Dioxygenase_C"/>
    <property type="match status" value="1"/>
</dbReference>
<gene>
    <name evidence="5" type="ORF">SAMN04487779_1009102</name>
</gene>
<dbReference type="EMBL" id="FMZX01000009">
    <property type="protein sequence ID" value="SDD54613.1"/>
    <property type="molecule type" value="Genomic_DNA"/>
</dbReference>
<dbReference type="GO" id="GO:0018578">
    <property type="term" value="F:protocatechuate 3,4-dioxygenase activity"/>
    <property type="evidence" value="ECO:0007669"/>
    <property type="project" value="InterPro"/>
</dbReference>
<dbReference type="GO" id="GO:0008199">
    <property type="term" value="F:ferric iron binding"/>
    <property type="evidence" value="ECO:0007669"/>
    <property type="project" value="InterPro"/>
</dbReference>
<evidence type="ECO:0000256" key="3">
    <source>
        <dbReference type="ARBA" id="ARBA00023002"/>
    </source>
</evidence>
<comment type="similarity">
    <text evidence="1">Belongs to the intradiol ring-cleavage dioxygenase family.</text>
</comment>
<dbReference type="PANTHER" id="PTHR33711">
    <property type="entry name" value="DIOXYGENASE, PUTATIVE (AFU_ORTHOLOGUE AFUA_2G02910)-RELATED"/>
    <property type="match status" value="1"/>
</dbReference>
<keyword evidence="3" id="KW-0560">Oxidoreductase</keyword>
<dbReference type="Gene3D" id="2.60.130.10">
    <property type="entry name" value="Aromatic compound dioxygenase"/>
    <property type="match status" value="1"/>
</dbReference>
<evidence type="ECO:0000313" key="5">
    <source>
        <dbReference type="EMBL" id="SDD54613.1"/>
    </source>
</evidence>
<dbReference type="RefSeq" id="WP_090663902.1">
    <property type="nucleotide sequence ID" value="NZ_FMZX01000009.1"/>
</dbReference>
<reference evidence="5 6" key="1">
    <citation type="submission" date="2016-10" db="EMBL/GenBank/DDBJ databases">
        <authorList>
            <person name="de Groot N.N."/>
        </authorList>
    </citation>
    <scope>NUCLEOTIDE SEQUENCE [LARGE SCALE GENOMIC DNA]</scope>
    <source>
        <strain evidence="5 6">CPCC 100156</strain>
    </source>
</reference>
<keyword evidence="2 5" id="KW-0223">Dioxygenase</keyword>
<dbReference type="InterPro" id="IPR000627">
    <property type="entry name" value="Intradiol_dOase_C"/>
</dbReference>
<evidence type="ECO:0000259" key="4">
    <source>
        <dbReference type="Pfam" id="PF00775"/>
    </source>
</evidence>
<evidence type="ECO:0000313" key="6">
    <source>
        <dbReference type="Proteomes" id="UP000198925"/>
    </source>
</evidence>
<organism evidence="5 6">
    <name type="scientific">Belnapia rosea</name>
    <dbReference type="NCBI Taxonomy" id="938405"/>
    <lineage>
        <taxon>Bacteria</taxon>
        <taxon>Pseudomonadati</taxon>
        <taxon>Pseudomonadota</taxon>
        <taxon>Alphaproteobacteria</taxon>
        <taxon>Acetobacterales</taxon>
        <taxon>Roseomonadaceae</taxon>
        <taxon>Belnapia</taxon>
    </lineage>
</organism>
<dbReference type="STRING" id="938405.SAMN02927895_01373"/>
<dbReference type="InterPro" id="IPR015889">
    <property type="entry name" value="Intradiol_dOase_core"/>
</dbReference>
<dbReference type="SUPFAM" id="SSF49482">
    <property type="entry name" value="Aromatic compound dioxygenase"/>
    <property type="match status" value="1"/>
</dbReference>
<dbReference type="AlphaFoldDB" id="A0A1G6VMH6"/>
<dbReference type="InterPro" id="IPR012786">
    <property type="entry name" value="Protocat_dOase_a"/>
</dbReference>
<accession>A0A1G6VMH6</accession>
<dbReference type="InterPro" id="IPR050770">
    <property type="entry name" value="Intradiol_RC_Dioxygenase"/>
</dbReference>
<name>A0A1G6VMH6_9PROT</name>
<evidence type="ECO:0000256" key="2">
    <source>
        <dbReference type="ARBA" id="ARBA00022964"/>
    </source>
</evidence>